<reference evidence="2" key="1">
    <citation type="journal article" date="2020" name="Nature">
        <title>Giant virus diversity and host interactions through global metagenomics.</title>
        <authorList>
            <person name="Schulz F."/>
            <person name="Roux S."/>
            <person name="Paez-Espino D."/>
            <person name="Jungbluth S."/>
            <person name="Walsh D.A."/>
            <person name="Denef V.J."/>
            <person name="McMahon K.D."/>
            <person name="Konstantinidis K.T."/>
            <person name="Eloe-Fadrosh E.A."/>
            <person name="Kyrpides N.C."/>
            <person name="Woyke T."/>
        </authorList>
    </citation>
    <scope>NUCLEOTIDE SEQUENCE</scope>
    <source>
        <strain evidence="2">GVMAG-M-3300022752-39</strain>
    </source>
</reference>
<dbReference type="GO" id="GO:0008171">
    <property type="term" value="F:O-methyltransferase activity"/>
    <property type="evidence" value="ECO:0007669"/>
    <property type="project" value="TreeGrafter"/>
</dbReference>
<evidence type="ECO:0000313" key="2">
    <source>
        <dbReference type="EMBL" id="QHT08076.1"/>
    </source>
</evidence>
<evidence type="ECO:0000259" key="1">
    <source>
        <dbReference type="Pfam" id="PF05050"/>
    </source>
</evidence>
<dbReference type="Gene3D" id="3.40.50.150">
    <property type="entry name" value="Vaccinia Virus protein VP39"/>
    <property type="match status" value="1"/>
</dbReference>
<protein>
    <recommendedName>
        <fullName evidence="1">Methyltransferase FkbM domain-containing protein</fullName>
    </recommendedName>
</protein>
<name>A0A6C0CTA4_9ZZZZ</name>
<organism evidence="2">
    <name type="scientific">viral metagenome</name>
    <dbReference type="NCBI Taxonomy" id="1070528"/>
    <lineage>
        <taxon>unclassified sequences</taxon>
        <taxon>metagenomes</taxon>
        <taxon>organismal metagenomes</taxon>
    </lineage>
</organism>
<accession>A0A6C0CTA4</accession>
<dbReference type="AlphaFoldDB" id="A0A6C0CTA4"/>
<sequence>MIHEFLQYIDADLFQCKDLIIFDVGSRDCEQSIEFYHKFPNARIFAFECNPNTLPICRKNIENYQDRITLIEGAVCDYDGEITFYPIDQEKTITTWVDGNPGASSLFKSSGNYDCIEKYVQNEIVTNCHRLDTVMQKYGIPKVDIIWMDIQGAELLALKSLGKYLNYVEYVYTEVTYNCEMYTGQVMFEELHDFMLKNHYIVKNNLSMGQCWQDNVVYKNTNNTYYKEKLEKQDKQGFFFDIVVPVGPNDLYKINRQLEYNKKNVIGYRNIYIIPYDPNIHFEGCITIPETMFPFNIWTVYNFHGKTYKSNWYLQQLLKLYAGFVIPDLLERYLVIDSDTIFLKPTRFVQDGFCLYNFHHYGNCYEPYFSHMKRLHPCFNDLYFNNICGITHHMIFEKKYVKEIIEMVEKNHNNHHFYDIFLYRVHQNYILGSGASEYEIYFQYMLNFHRDKILIRPLKLIETGFFDENNPWDADYVSIHGHLAKNT</sequence>
<dbReference type="InterPro" id="IPR053188">
    <property type="entry name" value="FkbM_Methyltransferase"/>
</dbReference>
<dbReference type="NCBIfam" id="TIGR01444">
    <property type="entry name" value="fkbM_fam"/>
    <property type="match status" value="1"/>
</dbReference>
<dbReference type="InterPro" id="IPR029063">
    <property type="entry name" value="SAM-dependent_MTases_sf"/>
</dbReference>
<proteinExistence type="predicted"/>
<dbReference type="InterPro" id="IPR045499">
    <property type="entry name" value="DUF6492"/>
</dbReference>
<dbReference type="EMBL" id="MN739490">
    <property type="protein sequence ID" value="QHT08076.1"/>
    <property type="molecule type" value="Genomic_DNA"/>
</dbReference>
<feature type="domain" description="Methyltransferase FkbM" evidence="1">
    <location>
        <begin position="38"/>
        <end position="201"/>
    </location>
</feature>
<dbReference type="Pfam" id="PF05050">
    <property type="entry name" value="Methyltransf_21"/>
    <property type="match status" value="1"/>
</dbReference>
<dbReference type="PANTHER" id="PTHR36973">
    <property type="entry name" value="SLL1456 PROTEIN-RELATED"/>
    <property type="match status" value="1"/>
</dbReference>
<dbReference type="SUPFAM" id="SSF53335">
    <property type="entry name" value="S-adenosyl-L-methionine-dependent methyltransferases"/>
    <property type="match status" value="1"/>
</dbReference>
<dbReference type="Pfam" id="PF20102">
    <property type="entry name" value="DUF6492"/>
    <property type="match status" value="1"/>
</dbReference>
<dbReference type="PANTHER" id="PTHR36973:SF4">
    <property type="entry name" value="NODULATION PROTEIN"/>
    <property type="match status" value="1"/>
</dbReference>
<dbReference type="InterPro" id="IPR006342">
    <property type="entry name" value="FkbM_mtfrase"/>
</dbReference>